<keyword evidence="1" id="KW-0521">NADP</keyword>
<evidence type="ECO:0000313" key="5">
    <source>
        <dbReference type="Proteomes" id="UP000626982"/>
    </source>
</evidence>
<evidence type="ECO:0000313" key="4">
    <source>
        <dbReference type="EMBL" id="GGN87063.1"/>
    </source>
</evidence>
<keyword evidence="5" id="KW-1185">Reference proteome</keyword>
<dbReference type="InterPro" id="IPR036291">
    <property type="entry name" value="NAD(P)-bd_dom_sf"/>
</dbReference>
<dbReference type="PANTHER" id="PTHR43103:SF3">
    <property type="entry name" value="ADP-L-GLYCERO-D-MANNO-HEPTOSE-6-EPIMERASE"/>
    <property type="match status" value="1"/>
</dbReference>
<organism evidence="4 5">
    <name type="scientific">Agrococcus terreus</name>
    <dbReference type="NCBI Taxonomy" id="574649"/>
    <lineage>
        <taxon>Bacteria</taxon>
        <taxon>Bacillati</taxon>
        <taxon>Actinomycetota</taxon>
        <taxon>Actinomycetes</taxon>
        <taxon>Micrococcales</taxon>
        <taxon>Microbacteriaceae</taxon>
        <taxon>Agrococcus</taxon>
    </lineage>
</organism>
<dbReference type="RefSeq" id="WP_188718286.1">
    <property type="nucleotide sequence ID" value="NZ_BAABBD010000003.1"/>
</dbReference>
<evidence type="ECO:0000256" key="2">
    <source>
        <dbReference type="ARBA" id="ARBA00023277"/>
    </source>
</evidence>
<evidence type="ECO:0000259" key="3">
    <source>
        <dbReference type="Pfam" id="PF01370"/>
    </source>
</evidence>
<gene>
    <name evidence="4" type="ORF">GCM10010968_21230</name>
</gene>
<dbReference type="Proteomes" id="UP000626982">
    <property type="component" value="Unassembled WGS sequence"/>
</dbReference>
<proteinExistence type="predicted"/>
<dbReference type="InterPro" id="IPR050005">
    <property type="entry name" value="DenD"/>
</dbReference>
<protein>
    <recommendedName>
        <fullName evidence="3">NAD-dependent epimerase/dehydratase domain-containing protein</fullName>
    </recommendedName>
</protein>
<dbReference type="InterPro" id="IPR001509">
    <property type="entry name" value="Epimerase_deHydtase"/>
</dbReference>
<dbReference type="Gene3D" id="3.90.25.10">
    <property type="entry name" value="UDP-galactose 4-epimerase, domain 1"/>
    <property type="match status" value="1"/>
</dbReference>
<accession>A0ABQ2KMU0</accession>
<dbReference type="Pfam" id="PF01370">
    <property type="entry name" value="Epimerase"/>
    <property type="match status" value="1"/>
</dbReference>
<comment type="caution">
    <text evidence="4">The sequence shown here is derived from an EMBL/GenBank/DDBJ whole genome shotgun (WGS) entry which is preliminary data.</text>
</comment>
<dbReference type="Gene3D" id="3.40.50.720">
    <property type="entry name" value="NAD(P)-binding Rossmann-like Domain"/>
    <property type="match status" value="1"/>
</dbReference>
<name>A0ABQ2KMU0_9MICO</name>
<evidence type="ECO:0000256" key="1">
    <source>
        <dbReference type="ARBA" id="ARBA00022857"/>
    </source>
</evidence>
<dbReference type="SUPFAM" id="SSF51735">
    <property type="entry name" value="NAD(P)-binding Rossmann-fold domains"/>
    <property type="match status" value="1"/>
</dbReference>
<reference evidence="5" key="1">
    <citation type="journal article" date="2019" name="Int. J. Syst. Evol. Microbiol.">
        <title>The Global Catalogue of Microorganisms (GCM) 10K type strain sequencing project: providing services to taxonomists for standard genome sequencing and annotation.</title>
        <authorList>
            <consortium name="The Broad Institute Genomics Platform"/>
            <consortium name="The Broad Institute Genome Sequencing Center for Infectious Disease"/>
            <person name="Wu L."/>
            <person name="Ma J."/>
        </authorList>
    </citation>
    <scope>NUCLEOTIDE SEQUENCE [LARGE SCALE GENOMIC DNA]</scope>
    <source>
        <strain evidence="5">CGMCC 1.6960</strain>
    </source>
</reference>
<feature type="domain" description="NAD-dependent epimerase/dehydratase" evidence="3">
    <location>
        <begin position="3"/>
        <end position="197"/>
    </location>
</feature>
<dbReference type="PANTHER" id="PTHR43103">
    <property type="entry name" value="NUCLEOSIDE-DIPHOSPHATE-SUGAR EPIMERASE"/>
    <property type="match status" value="1"/>
</dbReference>
<sequence>MRVLITGGAGFVGTQLAHRILADGSPVAVDALTLLDIAEPRPELLADERVRALVGPIGDRLDEIGEVDLVLHLAGVVSGAAEADLDLGMRTNLDDTRALLDLLRAQRDGRAEPATLVFTSTLAVFGRDPELGMADVIADDTIARPQSSYGTQKLMAELLVADYARRGLLRARQVRLQTVAVRPGAPNAAASSFVSGIVREPVAGVRAVCPVELDTPISLSSPGATVDALVRAATADDATWGSPTAVVLPGLTTTPRAMLETLDRLAGEPLSDLVDVEVDPAIAAIVSTWPATFDARRAAGLGIEAPASIEAVIAEYLALVGRPAAG</sequence>
<dbReference type="EMBL" id="BMLM01000002">
    <property type="protein sequence ID" value="GGN87063.1"/>
    <property type="molecule type" value="Genomic_DNA"/>
</dbReference>
<dbReference type="NCBIfam" id="NF043036">
    <property type="entry name" value="ErythonDh"/>
    <property type="match status" value="1"/>
</dbReference>
<keyword evidence="2" id="KW-0119">Carbohydrate metabolism</keyword>